<name>A0A1B7N988_9AGAM</name>
<protein>
    <submittedName>
        <fullName evidence="6">p-loop containing nucleoside triphosphate hydrolase protein</fullName>
    </submittedName>
</protein>
<dbReference type="EMBL" id="KV448181">
    <property type="protein sequence ID" value="OAX41423.1"/>
    <property type="molecule type" value="Genomic_DNA"/>
</dbReference>
<dbReference type="SUPFAM" id="SSF52540">
    <property type="entry name" value="P-loop containing nucleoside triphosphate hydrolases"/>
    <property type="match status" value="2"/>
</dbReference>
<feature type="domain" description="IRG-type G" evidence="5">
    <location>
        <begin position="302"/>
        <end position="510"/>
    </location>
</feature>
<feature type="domain" description="IRG-type G" evidence="5">
    <location>
        <begin position="36"/>
        <end position="236"/>
    </location>
</feature>
<dbReference type="STRING" id="1314800.A0A1B7N988"/>
<dbReference type="InterPro" id="IPR051515">
    <property type="entry name" value="IRG"/>
</dbReference>
<proteinExistence type="inferred from homology"/>
<dbReference type="GO" id="GO:0016787">
    <property type="term" value="F:hydrolase activity"/>
    <property type="evidence" value="ECO:0007669"/>
    <property type="project" value="UniProtKB-KW"/>
</dbReference>
<dbReference type="InterPro" id="IPR027417">
    <property type="entry name" value="P-loop_NTPase"/>
</dbReference>
<dbReference type="InterPro" id="IPR007743">
    <property type="entry name" value="Immunity-related_GTPase-like"/>
</dbReference>
<keyword evidence="2" id="KW-0547">Nucleotide-binding</keyword>
<dbReference type="AlphaFoldDB" id="A0A1B7N988"/>
<evidence type="ECO:0000313" key="6">
    <source>
        <dbReference type="EMBL" id="OAX41423.1"/>
    </source>
</evidence>
<sequence length="525" mass="59550">MDNPQTLEKHSAFQLVSIPSDEEIQLAKDRVQYVEELFHFAVTGVSGAGKSSLINAFRGLRNRDEGAAPTGVVETTMDISRFPDPNPQNPFVWYDVPGSGTLSTPDWQYFNAQGLYVFDCIIILFDTRFTMTDLAMLVNCRRFNIPTYIVRSKSDTHIRNMMKDSGYDSDEDEDHSDRNAMYGSAREQYIAETRATVRLNLQEASLPDQRVYIVAHSTMVSTVRDQTLSEKTIDELELMRDLFREAQSRRCTAAKVADQKVHQAKAAQEKAEEELRKGVQPINIPSAEQRLVAKRNVQYKEGLFHFAVAGVAGSGKSSLVNSIRGVQNRDPGAAATGVIETTTTIGRYPDPKTQNPFVWYDVPGAGTLFTSDWMYFNQQGLYVFDCIIVLWDNRFTMTDIAILTNCRRFKIPSYIVRSKADVHIRNLMKDMGYDSEAKTNKHAHLASARAKYIADTRESVRQNLREVSLPDQRVYIISNETMCSVVQEQTSPKWKAIDELELLRDLLNTAYLRRCRQPESVAQNS</sequence>
<keyword evidence="4" id="KW-0342">GTP-binding</keyword>
<accession>A0A1B7N988</accession>
<dbReference type="OrthoDB" id="422720at2759"/>
<evidence type="ECO:0000256" key="2">
    <source>
        <dbReference type="ARBA" id="ARBA00022741"/>
    </source>
</evidence>
<keyword evidence="3 6" id="KW-0378">Hydrolase</keyword>
<evidence type="ECO:0000259" key="5">
    <source>
        <dbReference type="PROSITE" id="PS51716"/>
    </source>
</evidence>
<dbReference type="InParanoid" id="A0A1B7N988"/>
<evidence type="ECO:0000256" key="3">
    <source>
        <dbReference type="ARBA" id="ARBA00022801"/>
    </source>
</evidence>
<gene>
    <name evidence="6" type="ORF">K503DRAFT_735666</name>
</gene>
<dbReference type="Pfam" id="PF05049">
    <property type="entry name" value="IIGP"/>
    <property type="match status" value="2"/>
</dbReference>
<dbReference type="GO" id="GO:0005525">
    <property type="term" value="F:GTP binding"/>
    <property type="evidence" value="ECO:0007669"/>
    <property type="project" value="UniProtKB-KW"/>
</dbReference>
<dbReference type="PANTHER" id="PTHR32341">
    <property type="entry name" value="INTERFERON-INDUCIBLE GTPASE"/>
    <property type="match status" value="1"/>
</dbReference>
<dbReference type="PROSITE" id="PS51716">
    <property type="entry name" value="G_IRG"/>
    <property type="match status" value="2"/>
</dbReference>
<evidence type="ECO:0000256" key="1">
    <source>
        <dbReference type="ARBA" id="ARBA00005429"/>
    </source>
</evidence>
<dbReference type="InterPro" id="IPR030385">
    <property type="entry name" value="G_IRG_dom"/>
</dbReference>
<dbReference type="GO" id="GO:0016020">
    <property type="term" value="C:membrane"/>
    <property type="evidence" value="ECO:0007669"/>
    <property type="project" value="InterPro"/>
</dbReference>
<keyword evidence="7" id="KW-1185">Reference proteome</keyword>
<evidence type="ECO:0000256" key="4">
    <source>
        <dbReference type="ARBA" id="ARBA00023134"/>
    </source>
</evidence>
<comment type="similarity">
    <text evidence="1">Belongs to the TRAFAC class dynamin-like GTPase superfamily. IRG family.</text>
</comment>
<reference evidence="6 7" key="1">
    <citation type="submission" date="2016-06" db="EMBL/GenBank/DDBJ databases">
        <title>Comparative genomics of the ectomycorrhizal sister species Rhizopogon vinicolor and Rhizopogon vesiculosus (Basidiomycota: Boletales) reveals a divergence of the mating type B locus.</title>
        <authorList>
            <consortium name="DOE Joint Genome Institute"/>
            <person name="Mujic A.B."/>
            <person name="Kuo A."/>
            <person name="Tritt A."/>
            <person name="Lipzen A."/>
            <person name="Chen C."/>
            <person name="Johnson J."/>
            <person name="Sharma A."/>
            <person name="Barry K."/>
            <person name="Grigoriev I.V."/>
            <person name="Spatafora J.W."/>
        </authorList>
    </citation>
    <scope>NUCLEOTIDE SEQUENCE [LARGE SCALE GENOMIC DNA]</scope>
    <source>
        <strain evidence="6 7">AM-OR11-026</strain>
    </source>
</reference>
<dbReference type="Proteomes" id="UP000092154">
    <property type="component" value="Unassembled WGS sequence"/>
</dbReference>
<evidence type="ECO:0000313" key="7">
    <source>
        <dbReference type="Proteomes" id="UP000092154"/>
    </source>
</evidence>
<dbReference type="Gene3D" id="3.40.50.300">
    <property type="entry name" value="P-loop containing nucleotide triphosphate hydrolases"/>
    <property type="match status" value="2"/>
</dbReference>
<organism evidence="6 7">
    <name type="scientific">Rhizopogon vinicolor AM-OR11-026</name>
    <dbReference type="NCBI Taxonomy" id="1314800"/>
    <lineage>
        <taxon>Eukaryota</taxon>
        <taxon>Fungi</taxon>
        <taxon>Dikarya</taxon>
        <taxon>Basidiomycota</taxon>
        <taxon>Agaricomycotina</taxon>
        <taxon>Agaricomycetes</taxon>
        <taxon>Agaricomycetidae</taxon>
        <taxon>Boletales</taxon>
        <taxon>Suillineae</taxon>
        <taxon>Rhizopogonaceae</taxon>
        <taxon>Rhizopogon</taxon>
    </lineage>
</organism>
<dbReference type="PANTHER" id="PTHR32341:SF10">
    <property type="entry name" value="INTERFERON-INDUCIBLE GTPASE 5"/>
    <property type="match status" value="1"/>
</dbReference>